<dbReference type="Gene3D" id="1.10.3680.10">
    <property type="entry name" value="TerB-like"/>
    <property type="match status" value="1"/>
</dbReference>
<evidence type="ECO:0000313" key="4">
    <source>
        <dbReference type="EMBL" id="SEU40790.1"/>
    </source>
</evidence>
<feature type="domain" description="Co-chaperone DjlA N-terminal" evidence="1">
    <location>
        <begin position="554"/>
        <end position="662"/>
    </location>
</feature>
<dbReference type="InterPro" id="IPR007791">
    <property type="entry name" value="DjlA_N"/>
</dbReference>
<sequence>MVVLGLGAWGGIVWLNKVNARWKAAQQARSGVAPTSVPAPAASSPASSTIALRFENVSAPRLSPGLRVRIADEPRAVTKSSAEPLELSVLSASVPPPKPVASTPMVEVVQRVAPARSVEPTSAPGPTLWPPTPQKTEWIAPGQSIEVAGYMLKDGMVYVGSRLRAVKLPSSEPALINPKLEVASRPNRGGQGLRYWPSYSDLSPSARAGYLAWLAGGRRQPGIDIGYVFLFFYGLERRVLHDLGTEPEALAEARLIEGEVHGLLEVYSENSSFAGYASAFLDILRVHRAGEDGLLKESPDFASRSAGSASFDVRMAAGTAATRGLPLPADWALVWAVETHVTRPRTPAIRCPAEFQALFRARYQRDHGAGIVPRALKGKVEARYNPASASFGGEVRLASTSINEASETSLKPVRALIEECCESLESYSRWVGKNPDARNSMSALALLPPELAASIDGGSDVQALRALLRQSLGNNPSAPVPATELLKHWPTTTLGKLTKAEAVGLAQALEKLGHGMEPDPRMGGAVLFSDESAWLFLLPSDSPSAPSASYLSALAMLHLAAAVATADGTVSTDEIHRMEALVEAAQGLLPSEKVRLRAHVSWLLARPASSAGHKKRVEALTPEARTSLGNLLVEVAVADGNVSPEELKTLSRLYAMLGLDENSVYSRVHAATASRPATEPVSMRLAGAPEQGFAIPAPPPEKGERVALDMRSVQAKLAETAAVSSLLGSIFADEEPTPPAPQPTPAVTEAGIAGLDALHTSLLRALVAKPEWPRAEVEKLASGLGLLPDGALDVINDAAFEVCGEPILEGDETLQLNEQAVKEMMP</sequence>
<feature type="domain" description="TerB-C" evidence="3">
    <location>
        <begin position="703"/>
        <end position="823"/>
    </location>
</feature>
<reference evidence="4 5" key="1">
    <citation type="submission" date="2016-10" db="EMBL/GenBank/DDBJ databases">
        <authorList>
            <person name="Varghese N."/>
            <person name="Submissions S."/>
        </authorList>
    </citation>
    <scope>NUCLEOTIDE SEQUENCE [LARGE SCALE GENOMIC DNA]</scope>
    <source>
        <strain evidence="4 5">DSM 16525</strain>
    </source>
</reference>
<gene>
    <name evidence="4" type="ORF">SAMN05443572_1161</name>
</gene>
<dbReference type="InterPro" id="IPR028932">
    <property type="entry name" value="TerB-C"/>
</dbReference>
<evidence type="ECO:0000259" key="1">
    <source>
        <dbReference type="Pfam" id="PF05099"/>
    </source>
</evidence>
<keyword evidence="5" id="KW-1185">Reference proteome</keyword>
<dbReference type="RefSeq" id="WP_083560842.1">
    <property type="nucleotide sequence ID" value="NZ_FOIB01000016.1"/>
</dbReference>
<name>A0ABY1CW64_MYXFU</name>
<dbReference type="Pfam" id="PF13208">
    <property type="entry name" value="TerB_N"/>
    <property type="match status" value="1"/>
</dbReference>
<dbReference type="SUPFAM" id="SSF158682">
    <property type="entry name" value="TerB-like"/>
    <property type="match status" value="1"/>
</dbReference>
<accession>A0ABY1CW64</accession>
<evidence type="ECO:0000259" key="2">
    <source>
        <dbReference type="Pfam" id="PF13208"/>
    </source>
</evidence>
<organism evidence="4 5">
    <name type="scientific">Myxococcus fulvus</name>
    <dbReference type="NCBI Taxonomy" id="33"/>
    <lineage>
        <taxon>Bacteria</taxon>
        <taxon>Pseudomonadati</taxon>
        <taxon>Myxococcota</taxon>
        <taxon>Myxococcia</taxon>
        <taxon>Myxococcales</taxon>
        <taxon>Cystobacterineae</taxon>
        <taxon>Myxococcaceae</taxon>
        <taxon>Myxococcus</taxon>
    </lineage>
</organism>
<feature type="domain" description="TerB N-terminal" evidence="2">
    <location>
        <begin position="141"/>
        <end position="347"/>
    </location>
</feature>
<dbReference type="CDD" id="cd07176">
    <property type="entry name" value="terB"/>
    <property type="match status" value="1"/>
</dbReference>
<dbReference type="InterPro" id="IPR029024">
    <property type="entry name" value="TerB-like"/>
</dbReference>
<protein>
    <submittedName>
        <fullName evidence="4">Uncharacterized conserved protein, tellurite resistance protein B (TerB) family</fullName>
    </submittedName>
</protein>
<comment type="caution">
    <text evidence="4">The sequence shown here is derived from an EMBL/GenBank/DDBJ whole genome shotgun (WGS) entry which is preliminary data.</text>
</comment>
<dbReference type="EMBL" id="FOIB01000016">
    <property type="protein sequence ID" value="SEU40790.1"/>
    <property type="molecule type" value="Genomic_DNA"/>
</dbReference>
<dbReference type="Proteomes" id="UP000183760">
    <property type="component" value="Unassembled WGS sequence"/>
</dbReference>
<evidence type="ECO:0000259" key="3">
    <source>
        <dbReference type="Pfam" id="PF15615"/>
    </source>
</evidence>
<dbReference type="Pfam" id="PF05099">
    <property type="entry name" value="TerB"/>
    <property type="match status" value="1"/>
</dbReference>
<proteinExistence type="predicted"/>
<dbReference type="InterPro" id="IPR025266">
    <property type="entry name" value="TerB_N"/>
</dbReference>
<evidence type="ECO:0000313" key="5">
    <source>
        <dbReference type="Proteomes" id="UP000183760"/>
    </source>
</evidence>
<dbReference type="Pfam" id="PF15615">
    <property type="entry name" value="TerB_C"/>
    <property type="match status" value="1"/>
</dbReference>